<feature type="repeat" description="PPR" evidence="2">
    <location>
        <begin position="74"/>
        <end position="108"/>
    </location>
</feature>
<dbReference type="GO" id="GO:0003723">
    <property type="term" value="F:RNA binding"/>
    <property type="evidence" value="ECO:0007669"/>
    <property type="project" value="InterPro"/>
</dbReference>
<keyword evidence="4" id="KW-1185">Reference proteome</keyword>
<evidence type="ECO:0000313" key="3">
    <source>
        <dbReference type="EMBL" id="TXG56276.1"/>
    </source>
</evidence>
<dbReference type="Pfam" id="PF13041">
    <property type="entry name" value="PPR_2"/>
    <property type="match status" value="3"/>
</dbReference>
<dbReference type="AlphaFoldDB" id="A0A5C7HJ96"/>
<sequence length="668" mass="74034">MQSTKTLSIVRTITTFTSKCTSIVSPTTCLRLDSYCDPDPQLSTYSQNRSIDDLIKSGSLNSAHHLFEEMPLRDVVTYNLLISGHGKYGQAKRALLLYNEMVSYGIKESASTFSSVLSICTDAGFCIEGTQVHCRVVSLGFGSNLYIGSSLVGLYMRMRLDVNALKLFDELPERNLPTWNLMLRGYCELGRSDELLRLYAKMKFDGVDPNELSFCYLFSGCSNAMFVNEGKQLHCHVIKLGWVDTGVFLANALVDFYSACGSLTDATKSFEAIPVSDVISWNSVVLVYAKHGLVFDALELFSRMQLWGKRPAIRSLVGFLNLSSRTSDISFGKQIHCCVLKMGFDHASVHVQSALTDMYGKCNEIESSVAVFKTVPERSLECCNSLMTSLLHCGVIEDVVETFGFMVDEGLGFDEVALSSTLKALSMSDFTNLDSCRSLHCCAVKSGFEYNVAVSCSLIDAYSRCGHVELSRKVFEKLHSPNEISFTSIINGYARNGMGRDGLDMLGAMIQKGLTPDKVTFLCVLNGCNHSGMVKEGQMVFNSMKSVYGIDPDQRHYSCMVDLLGRAGLLKEAEELLQQTPGKGNCAMWSSLLRSCMVHGNEILGRRVAKSLMDLEPNDFAVYLQVSNFYADLGEYERSMQIRDISSARKMTRETGHSLIELNSSHQN</sequence>
<protein>
    <recommendedName>
        <fullName evidence="5">Pentacotripeptide-repeat region of PRORP domain-containing protein</fullName>
    </recommendedName>
</protein>
<reference evidence="4" key="1">
    <citation type="journal article" date="2019" name="Gigascience">
        <title>De novo genome assembly of the endangered Acer yangbiense, a plant species with extremely small populations endemic to Yunnan Province, China.</title>
        <authorList>
            <person name="Yang J."/>
            <person name="Wariss H.M."/>
            <person name="Tao L."/>
            <person name="Zhang R."/>
            <person name="Yun Q."/>
            <person name="Hollingsworth P."/>
            <person name="Dao Z."/>
            <person name="Luo G."/>
            <person name="Guo H."/>
            <person name="Ma Y."/>
            <person name="Sun W."/>
        </authorList>
    </citation>
    <scope>NUCLEOTIDE SEQUENCE [LARGE SCALE GENOMIC DNA]</scope>
    <source>
        <strain evidence="4">cv. Malutang</strain>
    </source>
</reference>
<evidence type="ECO:0000313" key="4">
    <source>
        <dbReference type="Proteomes" id="UP000323000"/>
    </source>
</evidence>
<evidence type="ECO:0008006" key="5">
    <source>
        <dbReference type="Google" id="ProtNLM"/>
    </source>
</evidence>
<dbReference type="InterPro" id="IPR046960">
    <property type="entry name" value="PPR_At4g14850-like_plant"/>
</dbReference>
<dbReference type="Gene3D" id="1.25.40.10">
    <property type="entry name" value="Tetratricopeptide repeat domain"/>
    <property type="match status" value="5"/>
</dbReference>
<dbReference type="FunFam" id="1.25.40.10:FF:001093">
    <property type="entry name" value="Pentatricopeptide repeat-containing protein At2g34400"/>
    <property type="match status" value="1"/>
</dbReference>
<dbReference type="Proteomes" id="UP000323000">
    <property type="component" value="Chromosome 8"/>
</dbReference>
<dbReference type="Pfam" id="PF01535">
    <property type="entry name" value="PPR"/>
    <property type="match status" value="3"/>
</dbReference>
<feature type="repeat" description="PPR" evidence="2">
    <location>
        <begin position="482"/>
        <end position="516"/>
    </location>
</feature>
<feature type="repeat" description="PPR" evidence="2">
    <location>
        <begin position="175"/>
        <end position="209"/>
    </location>
</feature>
<dbReference type="NCBIfam" id="TIGR00756">
    <property type="entry name" value="PPR"/>
    <property type="match status" value="4"/>
</dbReference>
<dbReference type="InterPro" id="IPR011990">
    <property type="entry name" value="TPR-like_helical_dom_sf"/>
</dbReference>
<gene>
    <name evidence="3" type="ORF">EZV62_017589</name>
</gene>
<dbReference type="PANTHER" id="PTHR47926:SF442">
    <property type="entry name" value="PUTATIVE-RELATED"/>
    <property type="match status" value="1"/>
</dbReference>
<dbReference type="PROSITE" id="PS51375">
    <property type="entry name" value="PPR"/>
    <property type="match status" value="4"/>
</dbReference>
<accession>A0A5C7HJ96</accession>
<dbReference type="GO" id="GO:0009451">
    <property type="term" value="P:RNA modification"/>
    <property type="evidence" value="ECO:0007669"/>
    <property type="project" value="InterPro"/>
</dbReference>
<organism evidence="3 4">
    <name type="scientific">Acer yangbiense</name>
    <dbReference type="NCBI Taxonomy" id="1000413"/>
    <lineage>
        <taxon>Eukaryota</taxon>
        <taxon>Viridiplantae</taxon>
        <taxon>Streptophyta</taxon>
        <taxon>Embryophyta</taxon>
        <taxon>Tracheophyta</taxon>
        <taxon>Spermatophyta</taxon>
        <taxon>Magnoliopsida</taxon>
        <taxon>eudicotyledons</taxon>
        <taxon>Gunneridae</taxon>
        <taxon>Pentapetalae</taxon>
        <taxon>rosids</taxon>
        <taxon>malvids</taxon>
        <taxon>Sapindales</taxon>
        <taxon>Sapindaceae</taxon>
        <taxon>Hippocastanoideae</taxon>
        <taxon>Acereae</taxon>
        <taxon>Acer</taxon>
    </lineage>
</organism>
<feature type="repeat" description="PPR" evidence="2">
    <location>
        <begin position="277"/>
        <end position="311"/>
    </location>
</feature>
<dbReference type="EMBL" id="VAHF01000008">
    <property type="protein sequence ID" value="TXG56276.1"/>
    <property type="molecule type" value="Genomic_DNA"/>
</dbReference>
<dbReference type="OrthoDB" id="600868at2759"/>
<evidence type="ECO:0000256" key="1">
    <source>
        <dbReference type="ARBA" id="ARBA00022737"/>
    </source>
</evidence>
<dbReference type="InterPro" id="IPR002885">
    <property type="entry name" value="PPR_rpt"/>
</dbReference>
<keyword evidence="1" id="KW-0677">Repeat</keyword>
<comment type="caution">
    <text evidence="3">The sequence shown here is derived from an EMBL/GenBank/DDBJ whole genome shotgun (WGS) entry which is preliminary data.</text>
</comment>
<evidence type="ECO:0000256" key="2">
    <source>
        <dbReference type="PROSITE-ProRule" id="PRU00708"/>
    </source>
</evidence>
<name>A0A5C7HJ96_9ROSI</name>
<proteinExistence type="predicted"/>
<dbReference type="PANTHER" id="PTHR47926">
    <property type="entry name" value="PENTATRICOPEPTIDE REPEAT-CONTAINING PROTEIN"/>
    <property type="match status" value="1"/>
</dbReference>
<dbReference type="Pfam" id="PF12854">
    <property type="entry name" value="PPR_1"/>
    <property type="match status" value="1"/>
</dbReference>